<proteinExistence type="predicted"/>
<evidence type="ECO:0000313" key="3">
    <source>
        <dbReference type="Proteomes" id="UP001337655"/>
    </source>
</evidence>
<protein>
    <submittedName>
        <fullName evidence="2">Uncharacterized protein</fullName>
    </submittedName>
</protein>
<evidence type="ECO:0000313" key="2">
    <source>
        <dbReference type="EMBL" id="KAK5166878.1"/>
    </source>
</evidence>
<sequence length="386" mass="42953">MEQIPLLQLGQASHQEPGGPHQHSMQEATAWTSSGPGSIAFTEGPSRLIEVKDGSKTCVAILPDETFGKQLLQLTAENLAKRKADDQGYDRLCSLDRRLTNIALDIAHLCEKIDAWTDFGARQHREKTPALRQELSSLRRQQALLESKRQTTDQAWDTRVHEHVLNVDGLFSTLNSVFVASKVVEPDVEKEDDCSSQSTEHMWENRHSAKTYEALHGPIGKGPQEKKNIINNYRSAKAALDDAEDCLWDRGAIFDMMAEERRQKELVGEEQSETLTEFGLRLLFITSHWTGAVREAEAEMDAAKAAAMAAGVQIPGSITSRFVDDIDDVDKVKGGDAVHPSFNREAVTRWLESVPTQEPGADLLDAEEEALENVERDTWDAPSVEL</sequence>
<accession>A0AAV9P378</accession>
<dbReference type="GeneID" id="89928943"/>
<comment type="caution">
    <text evidence="2">The sequence shown here is derived from an EMBL/GenBank/DDBJ whole genome shotgun (WGS) entry which is preliminary data.</text>
</comment>
<gene>
    <name evidence="2" type="ORF">LTR77_007607</name>
</gene>
<dbReference type="EMBL" id="JAVRRT010000012">
    <property type="protein sequence ID" value="KAK5166878.1"/>
    <property type="molecule type" value="Genomic_DNA"/>
</dbReference>
<dbReference type="AlphaFoldDB" id="A0AAV9P378"/>
<evidence type="ECO:0000256" key="1">
    <source>
        <dbReference type="SAM" id="MobiDB-lite"/>
    </source>
</evidence>
<feature type="region of interest" description="Disordered" evidence="1">
    <location>
        <begin position="1"/>
        <end position="37"/>
    </location>
</feature>
<reference evidence="2 3" key="1">
    <citation type="submission" date="2023-08" db="EMBL/GenBank/DDBJ databases">
        <title>Black Yeasts Isolated from many extreme environments.</title>
        <authorList>
            <person name="Coleine C."/>
            <person name="Stajich J.E."/>
            <person name="Selbmann L."/>
        </authorList>
    </citation>
    <scope>NUCLEOTIDE SEQUENCE [LARGE SCALE GENOMIC DNA]</scope>
    <source>
        <strain evidence="2 3">CCFEE 5935</strain>
    </source>
</reference>
<organism evidence="2 3">
    <name type="scientific">Saxophila tyrrhenica</name>
    <dbReference type="NCBI Taxonomy" id="1690608"/>
    <lineage>
        <taxon>Eukaryota</taxon>
        <taxon>Fungi</taxon>
        <taxon>Dikarya</taxon>
        <taxon>Ascomycota</taxon>
        <taxon>Pezizomycotina</taxon>
        <taxon>Dothideomycetes</taxon>
        <taxon>Dothideomycetidae</taxon>
        <taxon>Mycosphaerellales</taxon>
        <taxon>Extremaceae</taxon>
        <taxon>Saxophila</taxon>
    </lineage>
</organism>
<dbReference type="Proteomes" id="UP001337655">
    <property type="component" value="Unassembled WGS sequence"/>
</dbReference>
<dbReference type="RefSeq" id="XP_064656686.1">
    <property type="nucleotide sequence ID" value="XM_064804844.1"/>
</dbReference>
<name>A0AAV9P378_9PEZI</name>
<keyword evidence="3" id="KW-1185">Reference proteome</keyword>
<feature type="compositionally biased region" description="Polar residues" evidence="1">
    <location>
        <begin position="23"/>
        <end position="36"/>
    </location>
</feature>